<dbReference type="RefSeq" id="XP_002585359.1">
    <property type="nucleotide sequence ID" value="XM_002585313.1"/>
</dbReference>
<keyword evidence="3" id="KW-1185">Reference proteome</keyword>
<name>C4JUA9_UNCRE</name>
<dbReference type="OMA" id="GDNPHTP"/>
<dbReference type="GeneID" id="8438954"/>
<dbReference type="EMBL" id="CH476617">
    <property type="protein sequence ID" value="EEP81206.1"/>
    <property type="molecule type" value="Genomic_DNA"/>
</dbReference>
<dbReference type="eggNOG" id="KOG3043">
    <property type="taxonomic scope" value="Eukaryota"/>
</dbReference>
<dbReference type="Proteomes" id="UP000002058">
    <property type="component" value="Unassembled WGS sequence"/>
</dbReference>
<accession>C4JUA9</accession>
<dbReference type="FunCoup" id="C4JUA9">
    <property type="interactions" value="223"/>
</dbReference>
<dbReference type="HOGENOM" id="CLU_054590_2_1_1"/>
<dbReference type="GO" id="GO:0016787">
    <property type="term" value="F:hydrolase activity"/>
    <property type="evidence" value="ECO:0007669"/>
    <property type="project" value="InterPro"/>
</dbReference>
<evidence type="ECO:0000313" key="3">
    <source>
        <dbReference type="Proteomes" id="UP000002058"/>
    </source>
</evidence>
<dbReference type="AlphaFoldDB" id="C4JUA9"/>
<dbReference type="OrthoDB" id="17560at2759"/>
<gene>
    <name evidence="2" type="ORF">UREG_06048</name>
</gene>
<reference evidence="3" key="1">
    <citation type="journal article" date="2009" name="Genome Res.">
        <title>Comparative genomic analyses of the human fungal pathogens Coccidioides and their relatives.</title>
        <authorList>
            <person name="Sharpton T.J."/>
            <person name="Stajich J.E."/>
            <person name="Rounsley S.D."/>
            <person name="Gardner M.J."/>
            <person name="Wortman J.R."/>
            <person name="Jordar V.S."/>
            <person name="Maiti R."/>
            <person name="Kodira C.D."/>
            <person name="Neafsey D.E."/>
            <person name="Zeng Q."/>
            <person name="Hung C.-Y."/>
            <person name="McMahan C."/>
            <person name="Muszewska A."/>
            <person name="Grynberg M."/>
            <person name="Mandel M.A."/>
            <person name="Kellner E.M."/>
            <person name="Barker B.M."/>
            <person name="Galgiani J.N."/>
            <person name="Orbach M.J."/>
            <person name="Kirkland T.N."/>
            <person name="Cole G.T."/>
            <person name="Henn M.R."/>
            <person name="Birren B.W."/>
            <person name="Taylor J.W."/>
        </authorList>
    </citation>
    <scope>NUCLEOTIDE SEQUENCE [LARGE SCALE GENOMIC DNA]</scope>
    <source>
        <strain evidence="3">UAMH 1704</strain>
    </source>
</reference>
<dbReference type="PANTHER" id="PTHR17630">
    <property type="entry name" value="DIENELACTONE HYDROLASE"/>
    <property type="match status" value="1"/>
</dbReference>
<dbReference type="Gene3D" id="3.40.50.1820">
    <property type="entry name" value="alpha/beta hydrolase"/>
    <property type="match status" value="1"/>
</dbReference>
<evidence type="ECO:0000259" key="1">
    <source>
        <dbReference type="Pfam" id="PF01738"/>
    </source>
</evidence>
<dbReference type="STRING" id="336963.C4JUA9"/>
<proteinExistence type="predicted"/>
<dbReference type="VEuPathDB" id="FungiDB:UREG_06048"/>
<dbReference type="PANTHER" id="PTHR17630:SF44">
    <property type="entry name" value="PROTEIN AIM2"/>
    <property type="match status" value="1"/>
</dbReference>
<dbReference type="InterPro" id="IPR002925">
    <property type="entry name" value="Dienelactn_hydro"/>
</dbReference>
<dbReference type="InParanoid" id="C4JUA9"/>
<dbReference type="SUPFAM" id="SSF53474">
    <property type="entry name" value="alpha/beta-Hydrolases"/>
    <property type="match status" value="1"/>
</dbReference>
<feature type="domain" description="Dienelactone hydrolase" evidence="1">
    <location>
        <begin position="32"/>
        <end position="232"/>
    </location>
</feature>
<dbReference type="InterPro" id="IPR029058">
    <property type="entry name" value="AB_hydrolase_fold"/>
</dbReference>
<protein>
    <recommendedName>
        <fullName evidence="1">Dienelactone hydrolase domain-containing protein</fullName>
    </recommendedName>
</protein>
<dbReference type="Pfam" id="PF01738">
    <property type="entry name" value="DLH"/>
    <property type="match status" value="1"/>
</dbReference>
<organism evidence="2 3">
    <name type="scientific">Uncinocarpus reesii (strain UAMH 1704)</name>
    <dbReference type="NCBI Taxonomy" id="336963"/>
    <lineage>
        <taxon>Eukaryota</taxon>
        <taxon>Fungi</taxon>
        <taxon>Dikarya</taxon>
        <taxon>Ascomycota</taxon>
        <taxon>Pezizomycotina</taxon>
        <taxon>Eurotiomycetes</taxon>
        <taxon>Eurotiomycetidae</taxon>
        <taxon>Onygenales</taxon>
        <taxon>Onygenaceae</taxon>
        <taxon>Uncinocarpus</taxon>
    </lineage>
</organism>
<dbReference type="KEGG" id="ure:UREG_06048"/>
<sequence>MASNPPGECCTRGVQHDGTPAGEIKDLHGTQTYFAYPQGDSKPEHAVLFLSDVIGIYPNSQLLADGFASNGYLTMVPDLFRGNAWQLNAGSAGLMDWLRNHQPESVDPIVEAAIRHLREERGIKKIAAVGYCFGAKVHSLPSAAHEPTPTWAPLTQAKSTSAMSLTRQTDSIFPANLRHQSEEILRKTGLPYQINLYSGVEHSFAVRGDLSKKQIAFAREQAFIQAVTWFKWHLSSMNLDSFSSHSDWARI</sequence>
<evidence type="ECO:0000313" key="2">
    <source>
        <dbReference type="EMBL" id="EEP81206.1"/>
    </source>
</evidence>